<feature type="transmembrane region" description="Helical" evidence="7">
    <location>
        <begin position="308"/>
        <end position="332"/>
    </location>
</feature>
<dbReference type="PANTHER" id="PTHR30106">
    <property type="entry name" value="INNER MEMBRANE PROTEIN YEIH-RELATED"/>
    <property type="match status" value="1"/>
</dbReference>
<keyword evidence="4 7" id="KW-0812">Transmembrane</keyword>
<accession>A0A3B0T1J1</accession>
<name>A0A3B0T1J1_9ZZZZ</name>
<dbReference type="AlphaFoldDB" id="A0A3B0T1J1"/>
<feature type="transmembrane region" description="Helical" evidence="7">
    <location>
        <begin position="40"/>
        <end position="56"/>
    </location>
</feature>
<feature type="transmembrane region" description="Helical" evidence="7">
    <location>
        <begin position="192"/>
        <end position="212"/>
    </location>
</feature>
<evidence type="ECO:0000256" key="6">
    <source>
        <dbReference type="ARBA" id="ARBA00023136"/>
    </source>
</evidence>
<organism evidence="8">
    <name type="scientific">hydrothermal vent metagenome</name>
    <dbReference type="NCBI Taxonomy" id="652676"/>
    <lineage>
        <taxon>unclassified sequences</taxon>
        <taxon>metagenomes</taxon>
        <taxon>ecological metagenomes</taxon>
    </lineage>
</organism>
<keyword evidence="6 7" id="KW-0472">Membrane</keyword>
<evidence type="ECO:0000256" key="3">
    <source>
        <dbReference type="ARBA" id="ARBA00022475"/>
    </source>
</evidence>
<comment type="subcellular location">
    <subcellularLocation>
        <location evidence="1">Cell membrane</location>
        <topology evidence="1">Multi-pass membrane protein</topology>
    </subcellularLocation>
</comment>
<sequence>MSLVQSAVGLRTRAGALAPGILMAFTIAAAARFISEHYGAPAMLFALLLGMAFNFLSADGKCVAGIQLASSQLLKIGVAFLGVRVTLDQISSLGPVLVLIIPVLIIFTIGVGLLFSRLFNRSVSFGLLTGGAVAICGASAALAISSVLPKSETSQRDTLFTVVAVTSLSTMAMIIYPILFSSLGFTDTQIGVLIGATIHDVAQVVGAGYAVSELAGDTATYVKLLRVACLPVVILLLAAFLRRGAAGGAKTPFPWFAVAFAAILLANSIGLIPSFAAESMDWSSRWLLLGAISALGMKTSLKEMFDLGALHIGVVVAETVFLCAAAIGAISFI</sequence>
<dbReference type="PANTHER" id="PTHR30106:SF2">
    <property type="entry name" value="UPF0324 INNER MEMBRANE PROTEIN YEIH"/>
    <property type="match status" value="1"/>
</dbReference>
<feature type="transmembrane region" description="Helical" evidence="7">
    <location>
        <begin position="224"/>
        <end position="241"/>
    </location>
</feature>
<feature type="transmembrane region" description="Helical" evidence="7">
    <location>
        <begin position="253"/>
        <end position="276"/>
    </location>
</feature>
<keyword evidence="5 7" id="KW-1133">Transmembrane helix</keyword>
<dbReference type="Pfam" id="PF03601">
    <property type="entry name" value="Cons_hypoth698"/>
    <property type="match status" value="1"/>
</dbReference>
<dbReference type="EMBL" id="UOEH01000369">
    <property type="protein sequence ID" value="VAW02674.1"/>
    <property type="molecule type" value="Genomic_DNA"/>
</dbReference>
<gene>
    <name evidence="8" type="ORF">MNBD_ALPHA05-1829</name>
</gene>
<evidence type="ECO:0000256" key="5">
    <source>
        <dbReference type="ARBA" id="ARBA00022989"/>
    </source>
</evidence>
<evidence type="ECO:0000256" key="2">
    <source>
        <dbReference type="ARBA" id="ARBA00007977"/>
    </source>
</evidence>
<reference evidence="8" key="1">
    <citation type="submission" date="2018-06" db="EMBL/GenBank/DDBJ databases">
        <authorList>
            <person name="Zhirakovskaya E."/>
        </authorList>
    </citation>
    <scope>NUCLEOTIDE SEQUENCE</scope>
</reference>
<protein>
    <submittedName>
        <fullName evidence="8">Sulphite exporter CyuZ</fullName>
    </submittedName>
</protein>
<dbReference type="InterPro" id="IPR018383">
    <property type="entry name" value="UPF0324_pro"/>
</dbReference>
<feature type="transmembrane region" description="Helical" evidence="7">
    <location>
        <begin position="93"/>
        <end position="115"/>
    </location>
</feature>
<evidence type="ECO:0000313" key="8">
    <source>
        <dbReference type="EMBL" id="VAW02674.1"/>
    </source>
</evidence>
<feature type="transmembrane region" description="Helical" evidence="7">
    <location>
        <begin position="127"/>
        <end position="147"/>
    </location>
</feature>
<feature type="transmembrane region" description="Helical" evidence="7">
    <location>
        <begin position="68"/>
        <end position="87"/>
    </location>
</feature>
<evidence type="ECO:0000256" key="4">
    <source>
        <dbReference type="ARBA" id="ARBA00022692"/>
    </source>
</evidence>
<evidence type="ECO:0000256" key="1">
    <source>
        <dbReference type="ARBA" id="ARBA00004651"/>
    </source>
</evidence>
<keyword evidence="3" id="KW-1003">Cell membrane</keyword>
<feature type="transmembrane region" description="Helical" evidence="7">
    <location>
        <begin position="159"/>
        <end position="180"/>
    </location>
</feature>
<comment type="similarity">
    <text evidence="2">Belongs to the UPF0324 family.</text>
</comment>
<dbReference type="GO" id="GO:0005886">
    <property type="term" value="C:plasma membrane"/>
    <property type="evidence" value="ECO:0007669"/>
    <property type="project" value="UniProtKB-SubCell"/>
</dbReference>
<evidence type="ECO:0000256" key="7">
    <source>
        <dbReference type="SAM" id="Phobius"/>
    </source>
</evidence>
<proteinExistence type="inferred from homology"/>